<dbReference type="InterPro" id="IPR002347">
    <property type="entry name" value="SDR_fam"/>
</dbReference>
<dbReference type="GO" id="GO:0016491">
    <property type="term" value="F:oxidoreductase activity"/>
    <property type="evidence" value="ECO:0007669"/>
    <property type="project" value="UniProtKB-KW"/>
</dbReference>
<dbReference type="Gene3D" id="3.40.50.720">
    <property type="entry name" value="NAD(P)-binding Rossmann-like Domain"/>
    <property type="match status" value="1"/>
</dbReference>
<dbReference type="PANTHER" id="PTHR44196:SF1">
    <property type="entry name" value="DEHYDROGENASE_REDUCTASE SDR FAMILY MEMBER 7B"/>
    <property type="match status" value="1"/>
</dbReference>
<evidence type="ECO:0000256" key="1">
    <source>
        <dbReference type="ARBA" id="ARBA00006484"/>
    </source>
</evidence>
<dbReference type="AlphaFoldDB" id="A0A935UGU6"/>
<keyword evidence="3" id="KW-0812">Transmembrane</keyword>
<evidence type="ECO:0000313" key="4">
    <source>
        <dbReference type="EMBL" id="MBK7674813.1"/>
    </source>
</evidence>
<keyword evidence="3" id="KW-0472">Membrane</keyword>
<organism evidence="4 5">
    <name type="scientific">Candidatus Accumulibacter proximus</name>
    <dbReference type="NCBI Taxonomy" id="2954385"/>
    <lineage>
        <taxon>Bacteria</taxon>
        <taxon>Pseudomonadati</taxon>
        <taxon>Pseudomonadota</taxon>
        <taxon>Betaproteobacteria</taxon>
        <taxon>Candidatus Accumulibacter</taxon>
    </lineage>
</organism>
<evidence type="ECO:0000256" key="3">
    <source>
        <dbReference type="SAM" id="Phobius"/>
    </source>
</evidence>
<dbReference type="PRINTS" id="PR00081">
    <property type="entry name" value="GDHRDH"/>
</dbReference>
<dbReference type="Pfam" id="PF00106">
    <property type="entry name" value="adh_short"/>
    <property type="match status" value="1"/>
</dbReference>
<proteinExistence type="inferred from homology"/>
<dbReference type="InterPro" id="IPR036291">
    <property type="entry name" value="NAD(P)-bd_dom_sf"/>
</dbReference>
<dbReference type="Proteomes" id="UP000697998">
    <property type="component" value="Unassembled WGS sequence"/>
</dbReference>
<keyword evidence="2" id="KW-0560">Oxidoreductase</keyword>
<dbReference type="SUPFAM" id="SSF51735">
    <property type="entry name" value="NAD(P)-binding Rossmann-fold domains"/>
    <property type="match status" value="1"/>
</dbReference>
<name>A0A935UGU6_9PROT</name>
<reference evidence="4 5" key="1">
    <citation type="submission" date="2020-10" db="EMBL/GenBank/DDBJ databases">
        <title>Connecting structure to function with the recovery of over 1000 high-quality activated sludge metagenome-assembled genomes encoding full-length rRNA genes using long-read sequencing.</title>
        <authorList>
            <person name="Singleton C.M."/>
            <person name="Petriglieri F."/>
            <person name="Kristensen J.M."/>
            <person name="Kirkegaard R.H."/>
            <person name="Michaelsen T.Y."/>
            <person name="Andersen M.H."/>
            <person name="Karst S.M."/>
            <person name="Dueholm M.S."/>
            <person name="Nielsen P.H."/>
            <person name="Albertsen M."/>
        </authorList>
    </citation>
    <scope>NUCLEOTIDE SEQUENCE [LARGE SCALE GENOMIC DNA]</scope>
    <source>
        <strain evidence="4">EsbW_18-Q3-R4-48_BATAC.285</strain>
    </source>
</reference>
<dbReference type="PANTHER" id="PTHR44196">
    <property type="entry name" value="DEHYDROGENASE/REDUCTASE SDR FAMILY MEMBER 7B"/>
    <property type="match status" value="1"/>
</dbReference>
<comment type="similarity">
    <text evidence="1">Belongs to the short-chain dehydrogenases/reductases (SDR) family.</text>
</comment>
<dbReference type="GO" id="GO:0016020">
    <property type="term" value="C:membrane"/>
    <property type="evidence" value="ECO:0007669"/>
    <property type="project" value="TreeGrafter"/>
</dbReference>
<sequence>MNPPIDDWSGKRVWLLGASSGIGAALGRALLARNARVALSARHAGRLQEIAASARQALVLPCDATDDASMRTAWERLLAAWEGVDVALYVAGDYLPMRAWELDVDKAQRMIAVNFGGAVSFAACVVPQLLRQGNGQIGFVASVAGYRGLPKSLIYGPTKAALINFAEALYLDLEPKGIGVRLINPGFVATPLTAQNDFAMPALLTPEQAAAETIAGFAGGTFEIHYPKRFTRVLKLLAHLPYRIYFPLLRRLAGK</sequence>
<feature type="transmembrane region" description="Helical" evidence="3">
    <location>
        <begin position="12"/>
        <end position="31"/>
    </location>
</feature>
<gene>
    <name evidence="4" type="ORF">IPJ27_08575</name>
</gene>
<evidence type="ECO:0000256" key="2">
    <source>
        <dbReference type="ARBA" id="ARBA00023002"/>
    </source>
</evidence>
<dbReference type="EMBL" id="JADJMH010000005">
    <property type="protein sequence ID" value="MBK7674813.1"/>
    <property type="molecule type" value="Genomic_DNA"/>
</dbReference>
<protein>
    <submittedName>
        <fullName evidence="4">SDR family NAD(P)-dependent oxidoreductase</fullName>
    </submittedName>
</protein>
<evidence type="ECO:0000313" key="5">
    <source>
        <dbReference type="Proteomes" id="UP000697998"/>
    </source>
</evidence>
<keyword evidence="3" id="KW-1133">Transmembrane helix</keyword>
<accession>A0A935UGU6</accession>
<comment type="caution">
    <text evidence="4">The sequence shown here is derived from an EMBL/GenBank/DDBJ whole genome shotgun (WGS) entry which is preliminary data.</text>
</comment>